<feature type="non-terminal residue" evidence="3">
    <location>
        <position position="81"/>
    </location>
</feature>
<dbReference type="Proteomes" id="UP000441208">
    <property type="component" value="Unassembled WGS sequence"/>
</dbReference>
<dbReference type="EMBL" id="QXFZ01004629">
    <property type="protein sequence ID" value="KAE9063534.1"/>
    <property type="molecule type" value="Genomic_DNA"/>
</dbReference>
<dbReference type="EMBL" id="QXGD01004477">
    <property type="protein sequence ID" value="KAE9170399.1"/>
    <property type="molecule type" value="Genomic_DNA"/>
</dbReference>
<evidence type="ECO:0000313" key="1">
    <source>
        <dbReference type="EMBL" id="KAE8919460.1"/>
    </source>
</evidence>
<reference evidence="7 8" key="1">
    <citation type="submission" date="2018-08" db="EMBL/GenBank/DDBJ databases">
        <title>Genomic investigation of the strawberry pathogen Phytophthora fragariae indicates pathogenicity is determined by transcriptional variation in three key races.</title>
        <authorList>
            <person name="Adams T.M."/>
            <person name="Armitage A.D."/>
            <person name="Sobczyk M.K."/>
            <person name="Bates H.J."/>
            <person name="Dunwell J.M."/>
            <person name="Nellist C.F."/>
            <person name="Harrison R.J."/>
        </authorList>
    </citation>
    <scope>NUCLEOTIDE SEQUENCE [LARGE SCALE GENOMIC DNA]</scope>
    <source>
        <strain evidence="5 8">A4</strain>
        <strain evidence="4 9">BC-1</strain>
        <strain evidence="3 10">NOV-5</strain>
        <strain evidence="2 11">NOV-71</strain>
        <strain evidence="6 12">NOV-77</strain>
        <strain evidence="1 7">NOV-9</strain>
    </source>
</reference>
<dbReference type="Proteomes" id="UP000486351">
    <property type="component" value="Unassembled WGS sequence"/>
</dbReference>
<dbReference type="Proteomes" id="UP000440732">
    <property type="component" value="Unassembled WGS sequence"/>
</dbReference>
<evidence type="ECO:0000313" key="2">
    <source>
        <dbReference type="EMBL" id="KAE9063534.1"/>
    </source>
</evidence>
<evidence type="ECO:0000313" key="3">
    <source>
        <dbReference type="EMBL" id="KAE9070175.1"/>
    </source>
</evidence>
<evidence type="ECO:0000313" key="7">
    <source>
        <dbReference type="Proteomes" id="UP000429523"/>
    </source>
</evidence>
<evidence type="ECO:0000313" key="11">
    <source>
        <dbReference type="Proteomes" id="UP000441208"/>
    </source>
</evidence>
<comment type="caution">
    <text evidence="3">The sequence shown here is derived from an EMBL/GenBank/DDBJ whole genome shotgun (WGS) entry which is preliminary data.</text>
</comment>
<dbReference type="Proteomes" id="UP000429523">
    <property type="component" value="Unassembled WGS sequence"/>
</dbReference>
<accession>A0A6A3Q6Y5</accession>
<dbReference type="Proteomes" id="UP000440367">
    <property type="component" value="Unassembled WGS sequence"/>
</dbReference>
<dbReference type="AlphaFoldDB" id="A0A6A3Q6Y5"/>
<dbReference type="EMBL" id="QXFY01004891">
    <property type="protein sequence ID" value="KAE9274849.1"/>
    <property type="molecule type" value="Genomic_DNA"/>
</dbReference>
<evidence type="ECO:0000313" key="10">
    <source>
        <dbReference type="Proteomes" id="UP000440732"/>
    </source>
</evidence>
<dbReference type="Proteomes" id="UP000437068">
    <property type="component" value="Unassembled WGS sequence"/>
</dbReference>
<proteinExistence type="predicted"/>
<evidence type="ECO:0000313" key="5">
    <source>
        <dbReference type="EMBL" id="KAE9268601.1"/>
    </source>
</evidence>
<gene>
    <name evidence="5" type="ORF">PF001_g29587</name>
    <name evidence="4" type="ORF">PF002_g30100</name>
    <name evidence="3" type="ORF">PF006_g29410</name>
    <name evidence="2" type="ORF">PF007_g29515</name>
    <name evidence="6" type="ORF">PF008_g29484</name>
    <name evidence="1" type="ORF">PF009_g30234</name>
</gene>
<evidence type="ECO:0000313" key="8">
    <source>
        <dbReference type="Proteomes" id="UP000437068"/>
    </source>
</evidence>
<evidence type="ECO:0000313" key="6">
    <source>
        <dbReference type="EMBL" id="KAE9274849.1"/>
    </source>
</evidence>
<sequence length="81" mass="8623">MVPGLSTPLTFLRIRLVTVCCLAVRLCSAFIISVGSVGSCASRLLLSLTATSAEMDTSLKRTSIWGSALPSDRSRREAMCS</sequence>
<organism evidence="3 10">
    <name type="scientific">Phytophthora fragariae</name>
    <dbReference type="NCBI Taxonomy" id="53985"/>
    <lineage>
        <taxon>Eukaryota</taxon>
        <taxon>Sar</taxon>
        <taxon>Stramenopiles</taxon>
        <taxon>Oomycota</taxon>
        <taxon>Peronosporomycetes</taxon>
        <taxon>Peronosporales</taxon>
        <taxon>Peronosporaceae</taxon>
        <taxon>Phytophthora</taxon>
    </lineage>
</organism>
<dbReference type="EMBL" id="QXGA01004907">
    <property type="protein sequence ID" value="KAE9070175.1"/>
    <property type="molecule type" value="Genomic_DNA"/>
</dbReference>
<dbReference type="EMBL" id="QXGE01005066">
    <property type="protein sequence ID" value="KAE9268601.1"/>
    <property type="molecule type" value="Genomic_DNA"/>
</dbReference>
<protein>
    <submittedName>
        <fullName evidence="3">Uncharacterized protein</fullName>
    </submittedName>
</protein>
<evidence type="ECO:0000313" key="9">
    <source>
        <dbReference type="Proteomes" id="UP000440367"/>
    </source>
</evidence>
<evidence type="ECO:0000313" key="4">
    <source>
        <dbReference type="EMBL" id="KAE9170399.1"/>
    </source>
</evidence>
<dbReference type="EMBL" id="QXGF01004674">
    <property type="protein sequence ID" value="KAE8919460.1"/>
    <property type="molecule type" value="Genomic_DNA"/>
</dbReference>
<name>A0A6A3Q6Y5_9STRA</name>
<evidence type="ECO:0000313" key="12">
    <source>
        <dbReference type="Proteomes" id="UP000486351"/>
    </source>
</evidence>